<dbReference type="OrthoDB" id="10668182at2759"/>
<dbReference type="VEuPathDB" id="AmoebaDB:ACA1_287720"/>
<dbReference type="Gene3D" id="2.30.110.10">
    <property type="entry name" value="Electron Transport, Fmn-binding Protein, Chain A"/>
    <property type="match status" value="1"/>
</dbReference>
<evidence type="ECO:0000313" key="4">
    <source>
        <dbReference type="Proteomes" id="UP000011083"/>
    </source>
</evidence>
<name>L8HL21_ACACF</name>
<keyword evidence="4" id="KW-1185">Reference proteome</keyword>
<dbReference type="Pfam" id="PF01243">
    <property type="entry name" value="PNPOx_N"/>
    <property type="match status" value="1"/>
</dbReference>
<dbReference type="PANTHER" id="PTHR34818:SF1">
    <property type="entry name" value="PROTEIN BLI-3"/>
    <property type="match status" value="1"/>
</dbReference>
<protein>
    <submittedName>
        <fullName evidence="3">Pyridoxamine 5'phosphate oxidase family superfamily protein</fullName>
    </submittedName>
</protein>
<evidence type="ECO:0000259" key="2">
    <source>
        <dbReference type="Pfam" id="PF01243"/>
    </source>
</evidence>
<dbReference type="PANTHER" id="PTHR34818">
    <property type="entry name" value="PROTEIN BLI-3"/>
    <property type="match status" value="1"/>
</dbReference>
<evidence type="ECO:0000256" key="1">
    <source>
        <dbReference type="SAM" id="MobiDB-lite"/>
    </source>
</evidence>
<dbReference type="InterPro" id="IPR052917">
    <property type="entry name" value="Stress-Dev_Protein"/>
</dbReference>
<dbReference type="EMBL" id="KB007805">
    <property type="protein sequence ID" value="ELR25071.1"/>
    <property type="molecule type" value="Genomic_DNA"/>
</dbReference>
<accession>L8HL21</accession>
<feature type="domain" description="Pyridoxamine 5'-phosphate oxidase N-terminal" evidence="2">
    <location>
        <begin position="11"/>
        <end position="132"/>
    </location>
</feature>
<dbReference type="AlphaFoldDB" id="L8HL21"/>
<feature type="region of interest" description="Disordered" evidence="1">
    <location>
        <begin position="160"/>
        <end position="179"/>
    </location>
</feature>
<dbReference type="GeneID" id="14926114"/>
<reference evidence="3 4" key="1">
    <citation type="journal article" date="2013" name="Genome Biol.">
        <title>Genome of Acanthamoeba castellanii highlights extensive lateral gene transfer and early evolution of tyrosine kinase signaling.</title>
        <authorList>
            <person name="Clarke M."/>
            <person name="Lohan A.J."/>
            <person name="Liu B."/>
            <person name="Lagkouvardos I."/>
            <person name="Roy S."/>
            <person name="Zafar N."/>
            <person name="Bertelli C."/>
            <person name="Schilde C."/>
            <person name="Kianianmomeni A."/>
            <person name="Burglin T.R."/>
            <person name="Frech C."/>
            <person name="Turcotte B."/>
            <person name="Kopec K.O."/>
            <person name="Synnott J.M."/>
            <person name="Choo C."/>
            <person name="Paponov I."/>
            <person name="Finkler A."/>
            <person name="Soon Heng Tan C."/>
            <person name="Hutchins A.P."/>
            <person name="Weinmeier T."/>
            <person name="Rattei T."/>
            <person name="Chu J.S."/>
            <person name="Gimenez G."/>
            <person name="Irimia M."/>
            <person name="Rigden D.J."/>
            <person name="Fitzpatrick D.A."/>
            <person name="Lorenzo-Morales J."/>
            <person name="Bateman A."/>
            <person name="Chiu C.H."/>
            <person name="Tang P."/>
            <person name="Hegemann P."/>
            <person name="Fromm H."/>
            <person name="Raoult D."/>
            <person name="Greub G."/>
            <person name="Miranda-Saavedra D."/>
            <person name="Chen N."/>
            <person name="Nash P."/>
            <person name="Ginger M.L."/>
            <person name="Horn M."/>
            <person name="Schaap P."/>
            <person name="Caler L."/>
            <person name="Loftus B."/>
        </authorList>
    </citation>
    <scope>NUCLEOTIDE SEQUENCE [LARGE SCALE GENOMIC DNA]</scope>
    <source>
        <strain evidence="3 4">Neff</strain>
    </source>
</reference>
<dbReference type="KEGG" id="acan:ACA1_287720"/>
<gene>
    <name evidence="3" type="ORF">ACA1_287720</name>
</gene>
<dbReference type="Proteomes" id="UP000011083">
    <property type="component" value="Unassembled WGS sequence"/>
</dbReference>
<dbReference type="SUPFAM" id="SSF50475">
    <property type="entry name" value="FMN-binding split barrel"/>
    <property type="match status" value="1"/>
</dbReference>
<dbReference type="RefSeq" id="XP_004367826.1">
    <property type="nucleotide sequence ID" value="XM_004367769.1"/>
</dbReference>
<dbReference type="InterPro" id="IPR011576">
    <property type="entry name" value="Pyridox_Oxase_N"/>
</dbReference>
<evidence type="ECO:0000313" key="3">
    <source>
        <dbReference type="EMBL" id="ELR25071.1"/>
    </source>
</evidence>
<proteinExistence type="predicted"/>
<dbReference type="InterPro" id="IPR012349">
    <property type="entry name" value="Split_barrel_FMN-bd"/>
</dbReference>
<sequence>MAEERQAALKAVGEVMQAATYATFITTDAAHAPQARLVYPGPPANDYGVIYISTNPSTRKVAQLRANPASALSYTAKDWQAYVTLIGSTSIIDDPEVLRKHWREDLLVYYAGGPLGGNFVVLEFKPQQIEIVSYHHAIATDPDRWQPMVLRREGEAWQVDPRSLQPKQQRRKREDTARL</sequence>
<organism evidence="3 4">
    <name type="scientific">Acanthamoeba castellanii (strain ATCC 30010 / Neff)</name>
    <dbReference type="NCBI Taxonomy" id="1257118"/>
    <lineage>
        <taxon>Eukaryota</taxon>
        <taxon>Amoebozoa</taxon>
        <taxon>Discosea</taxon>
        <taxon>Longamoebia</taxon>
        <taxon>Centramoebida</taxon>
        <taxon>Acanthamoebidae</taxon>
        <taxon>Acanthamoeba</taxon>
    </lineage>
</organism>
<dbReference type="OMA" id="WRAFWPE"/>